<keyword evidence="4" id="KW-0648">Protein biosynthesis</keyword>
<comment type="similarity">
    <text evidence="1">Belongs to the polypeptide deformylase family.</text>
</comment>
<proteinExistence type="inferred from homology"/>
<dbReference type="InterPro" id="IPR023635">
    <property type="entry name" value="Peptide_deformylase"/>
</dbReference>
<evidence type="ECO:0000256" key="4">
    <source>
        <dbReference type="ARBA" id="ARBA00022917"/>
    </source>
</evidence>
<gene>
    <name evidence="7" type="ORF">QFZ49_000191</name>
</gene>
<dbReference type="PANTHER" id="PTHR10458">
    <property type="entry name" value="PEPTIDE DEFORMYLASE"/>
    <property type="match status" value="1"/>
</dbReference>
<sequence>MDVPRPDRAVVRGLDQDGKPLVIQGTGYFARCLEHESDHVNGRVYPDRLSRRERGDALRQVADRREGVFARRAAKREALTS</sequence>
<dbReference type="EMBL" id="JAUSZS010000002">
    <property type="protein sequence ID" value="MDQ0930284.1"/>
    <property type="molecule type" value="Genomic_DNA"/>
</dbReference>
<dbReference type="PANTHER" id="PTHR10458:SF2">
    <property type="entry name" value="PEPTIDE DEFORMYLASE, MITOCHONDRIAL"/>
    <property type="match status" value="1"/>
</dbReference>
<keyword evidence="5" id="KW-0408">Iron</keyword>
<comment type="caution">
    <text evidence="7">The sequence shown here is derived from an EMBL/GenBank/DDBJ whole genome shotgun (WGS) entry which is preliminary data.</text>
</comment>
<dbReference type="InterPro" id="IPR036821">
    <property type="entry name" value="Peptide_deformylase_sf"/>
</dbReference>
<evidence type="ECO:0000256" key="3">
    <source>
        <dbReference type="ARBA" id="ARBA00022801"/>
    </source>
</evidence>
<keyword evidence="2" id="KW-0479">Metal-binding</keyword>
<comment type="function">
    <text evidence="6">Removes the formyl group from the N-terminal Met of newly synthesized proteins.</text>
</comment>
<organism evidence="7 8">
    <name type="scientific">Streptomyces turgidiscabies</name>
    <dbReference type="NCBI Taxonomy" id="85558"/>
    <lineage>
        <taxon>Bacteria</taxon>
        <taxon>Bacillati</taxon>
        <taxon>Actinomycetota</taxon>
        <taxon>Actinomycetes</taxon>
        <taxon>Kitasatosporales</taxon>
        <taxon>Streptomycetaceae</taxon>
        <taxon>Streptomyces</taxon>
    </lineage>
</organism>
<name>A0ABU0RE96_9ACTN</name>
<protein>
    <submittedName>
        <fullName evidence="7">Peptide deformylase</fullName>
    </submittedName>
</protein>
<evidence type="ECO:0000256" key="6">
    <source>
        <dbReference type="ARBA" id="ARBA00037114"/>
    </source>
</evidence>
<dbReference type="Proteomes" id="UP001223072">
    <property type="component" value="Unassembled WGS sequence"/>
</dbReference>
<dbReference type="Pfam" id="PF01327">
    <property type="entry name" value="Pep_deformylase"/>
    <property type="match status" value="1"/>
</dbReference>
<reference evidence="7 8" key="1">
    <citation type="submission" date="2023-07" db="EMBL/GenBank/DDBJ databases">
        <title>Comparative genomics of wheat-associated soil bacteria to identify genetic determinants of phenazine resistance.</title>
        <authorList>
            <person name="Mouncey N."/>
        </authorList>
    </citation>
    <scope>NUCLEOTIDE SEQUENCE [LARGE SCALE GENOMIC DNA]</scope>
    <source>
        <strain evidence="7 8">W2I16</strain>
    </source>
</reference>
<evidence type="ECO:0000313" key="7">
    <source>
        <dbReference type="EMBL" id="MDQ0930284.1"/>
    </source>
</evidence>
<accession>A0ABU0RE96</accession>
<evidence type="ECO:0000256" key="5">
    <source>
        <dbReference type="ARBA" id="ARBA00023004"/>
    </source>
</evidence>
<dbReference type="SUPFAM" id="SSF56420">
    <property type="entry name" value="Peptide deformylase"/>
    <property type="match status" value="1"/>
</dbReference>
<dbReference type="PRINTS" id="PR01576">
    <property type="entry name" value="PDEFORMYLASE"/>
</dbReference>
<keyword evidence="8" id="KW-1185">Reference proteome</keyword>
<evidence type="ECO:0000256" key="2">
    <source>
        <dbReference type="ARBA" id="ARBA00022723"/>
    </source>
</evidence>
<dbReference type="Gene3D" id="3.90.45.10">
    <property type="entry name" value="Peptide deformylase"/>
    <property type="match status" value="1"/>
</dbReference>
<keyword evidence="3" id="KW-0378">Hydrolase</keyword>
<evidence type="ECO:0000256" key="1">
    <source>
        <dbReference type="ARBA" id="ARBA00010759"/>
    </source>
</evidence>
<evidence type="ECO:0000313" key="8">
    <source>
        <dbReference type="Proteomes" id="UP001223072"/>
    </source>
</evidence>